<proteinExistence type="predicted"/>
<gene>
    <name evidence="2" type="ORF">HNR50_001682</name>
</gene>
<comment type="caution">
    <text evidence="2">The sequence shown here is derived from an EMBL/GenBank/DDBJ whole genome shotgun (WGS) entry which is preliminary data.</text>
</comment>
<dbReference type="Pfam" id="PF01872">
    <property type="entry name" value="RibD_C"/>
    <property type="match status" value="1"/>
</dbReference>
<feature type="domain" description="Bacterial bifunctional deaminase-reductase C-terminal" evidence="1">
    <location>
        <begin position="4"/>
        <end position="163"/>
    </location>
</feature>
<reference evidence="2 3" key="1">
    <citation type="submission" date="2020-08" db="EMBL/GenBank/DDBJ databases">
        <title>Genomic Encyclopedia of Type Strains, Phase IV (KMG-IV): sequencing the most valuable type-strain genomes for metagenomic binning, comparative biology and taxonomic classification.</title>
        <authorList>
            <person name="Goeker M."/>
        </authorList>
    </citation>
    <scope>NUCLEOTIDE SEQUENCE [LARGE SCALE GENOMIC DNA]</scope>
    <source>
        <strain evidence="2 3">DSM 2461</strain>
    </source>
</reference>
<dbReference type="EMBL" id="JACHGJ010000002">
    <property type="protein sequence ID" value="MBB6480024.1"/>
    <property type="molecule type" value="Genomic_DNA"/>
</dbReference>
<sequence length="181" mass="20155">MKSIVYIAASLDGYIADRNNNLDWLETISNPDNIDTGFSDFLGRVDAIVMGRNTFEKVLSFGIDWPYPVPVFVCSTMLKEVPDELKSSVRIISGSPGEILSRLEKEGFTNLYIDGGRTIQNFLADDLIDEMIITTIPVLLGGGIPLFGELDNQLDFQLVSSEILLGQMVSSRFMRKPLQDQ</sequence>
<keyword evidence="3" id="KW-1185">Reference proteome</keyword>
<accession>A0A841R4H1</accession>
<dbReference type="Gene3D" id="3.40.430.10">
    <property type="entry name" value="Dihydrofolate Reductase, subunit A"/>
    <property type="match status" value="1"/>
</dbReference>
<dbReference type="InterPro" id="IPR024072">
    <property type="entry name" value="DHFR-like_dom_sf"/>
</dbReference>
<dbReference type="SUPFAM" id="SSF53597">
    <property type="entry name" value="Dihydrofolate reductase-like"/>
    <property type="match status" value="1"/>
</dbReference>
<dbReference type="AlphaFoldDB" id="A0A841R4H1"/>
<dbReference type="GO" id="GO:0009231">
    <property type="term" value="P:riboflavin biosynthetic process"/>
    <property type="evidence" value="ECO:0007669"/>
    <property type="project" value="InterPro"/>
</dbReference>
<dbReference type="PANTHER" id="PTHR38011:SF11">
    <property type="entry name" value="2,5-DIAMINO-6-RIBOSYLAMINO-4(3H)-PYRIMIDINONE 5'-PHOSPHATE REDUCTASE"/>
    <property type="match status" value="1"/>
</dbReference>
<evidence type="ECO:0000259" key="1">
    <source>
        <dbReference type="Pfam" id="PF01872"/>
    </source>
</evidence>
<evidence type="ECO:0000313" key="2">
    <source>
        <dbReference type="EMBL" id="MBB6480024.1"/>
    </source>
</evidence>
<dbReference type="GO" id="GO:0008703">
    <property type="term" value="F:5-amino-6-(5-phosphoribosylamino)uracil reductase activity"/>
    <property type="evidence" value="ECO:0007669"/>
    <property type="project" value="InterPro"/>
</dbReference>
<protein>
    <submittedName>
        <fullName evidence="2">Dihydrofolate reductase</fullName>
    </submittedName>
</protein>
<dbReference type="Proteomes" id="UP000587760">
    <property type="component" value="Unassembled WGS sequence"/>
</dbReference>
<name>A0A841R4H1_9SPIO</name>
<organism evidence="2 3">
    <name type="scientific">Spirochaeta isovalerica</name>
    <dbReference type="NCBI Taxonomy" id="150"/>
    <lineage>
        <taxon>Bacteria</taxon>
        <taxon>Pseudomonadati</taxon>
        <taxon>Spirochaetota</taxon>
        <taxon>Spirochaetia</taxon>
        <taxon>Spirochaetales</taxon>
        <taxon>Spirochaetaceae</taxon>
        <taxon>Spirochaeta</taxon>
    </lineage>
</organism>
<evidence type="ECO:0000313" key="3">
    <source>
        <dbReference type="Proteomes" id="UP000587760"/>
    </source>
</evidence>
<dbReference type="PANTHER" id="PTHR38011">
    <property type="entry name" value="DIHYDROFOLATE REDUCTASE FAMILY PROTEIN (AFU_ORTHOLOGUE AFUA_8G06820)"/>
    <property type="match status" value="1"/>
</dbReference>
<dbReference type="RefSeq" id="WP_184745785.1">
    <property type="nucleotide sequence ID" value="NZ_JACHGJ010000002.1"/>
</dbReference>
<dbReference type="InterPro" id="IPR050765">
    <property type="entry name" value="Riboflavin_Biosynth_HTPR"/>
</dbReference>
<dbReference type="InterPro" id="IPR002734">
    <property type="entry name" value="RibDG_C"/>
</dbReference>